<comment type="pathway">
    <text evidence="2">Mycotoxin biosynthesis.</text>
</comment>
<organism evidence="8 9">
    <name type="scientific">Lentithecium fluviatile CBS 122367</name>
    <dbReference type="NCBI Taxonomy" id="1168545"/>
    <lineage>
        <taxon>Eukaryota</taxon>
        <taxon>Fungi</taxon>
        <taxon>Dikarya</taxon>
        <taxon>Ascomycota</taxon>
        <taxon>Pezizomycotina</taxon>
        <taxon>Dothideomycetes</taxon>
        <taxon>Pleosporomycetidae</taxon>
        <taxon>Pleosporales</taxon>
        <taxon>Massarineae</taxon>
        <taxon>Lentitheciaceae</taxon>
        <taxon>Lentithecium</taxon>
    </lineage>
</organism>
<keyword evidence="6 7" id="KW-0408">Iron</keyword>
<sequence length="441" mass="50966">MTVLPNKYMKELRLFPVTKLSGVVAHIANFVPKWTYTELMVKSNVHFRVLLNKLTPEVPKHLDIAKKELEYGWARDMPQPEDWTEVDIQEVLRMCVARMSAKIFLGEPACRNLEWLRLSINFSIDLFACAFLLRKVPSFLHPIVAPILPLRWRVARHLKRAQVIIGPLMERHRECVRRREAGEEVEEEDTLLNWMMDNGTETENKLEEMASRQTILTLASIHTTSMAVSNLLFDLCANPEWFPVLMEEIAEIEKDLGKLGERPDVGAKQWLPRLEKMDSAFVESLRLNPPLLPDIQTVASQRQAMVDITLKDGTHIPAGTRLACAKADFVYDDPATFSIFDPMRSHRKRYQTGELTKHLAGIPEKDYLHFGYGRQACPGRYFAVGEVKMMMLKLLDQFEFRFPEGRGRPKSFHADEFTFLDPRAKLVMRRRRVPCDKCGRC</sequence>
<dbReference type="Gene3D" id="1.10.630.10">
    <property type="entry name" value="Cytochrome P450"/>
    <property type="match status" value="1"/>
</dbReference>
<comment type="cofactor">
    <cofactor evidence="1 7">
        <name>heme</name>
        <dbReference type="ChEBI" id="CHEBI:30413"/>
    </cofactor>
</comment>
<feature type="binding site" description="axial binding residue" evidence="7">
    <location>
        <position position="377"/>
    </location>
    <ligand>
        <name>heme</name>
        <dbReference type="ChEBI" id="CHEBI:30413"/>
    </ligand>
    <ligandPart>
        <name>Fe</name>
        <dbReference type="ChEBI" id="CHEBI:18248"/>
    </ligandPart>
</feature>
<reference evidence="8" key="1">
    <citation type="journal article" date="2020" name="Stud. Mycol.">
        <title>101 Dothideomycetes genomes: a test case for predicting lifestyles and emergence of pathogens.</title>
        <authorList>
            <person name="Haridas S."/>
            <person name="Albert R."/>
            <person name="Binder M."/>
            <person name="Bloem J."/>
            <person name="Labutti K."/>
            <person name="Salamov A."/>
            <person name="Andreopoulos B."/>
            <person name="Baker S."/>
            <person name="Barry K."/>
            <person name="Bills G."/>
            <person name="Bluhm B."/>
            <person name="Cannon C."/>
            <person name="Castanera R."/>
            <person name="Culley D."/>
            <person name="Daum C."/>
            <person name="Ezra D."/>
            <person name="Gonzalez J."/>
            <person name="Henrissat B."/>
            <person name="Kuo A."/>
            <person name="Liang C."/>
            <person name="Lipzen A."/>
            <person name="Lutzoni F."/>
            <person name="Magnuson J."/>
            <person name="Mondo S."/>
            <person name="Nolan M."/>
            <person name="Ohm R."/>
            <person name="Pangilinan J."/>
            <person name="Park H.-J."/>
            <person name="Ramirez L."/>
            <person name="Alfaro M."/>
            <person name="Sun H."/>
            <person name="Tritt A."/>
            <person name="Yoshinaga Y."/>
            <person name="Zwiers L.-H."/>
            <person name="Turgeon B."/>
            <person name="Goodwin S."/>
            <person name="Spatafora J."/>
            <person name="Crous P."/>
            <person name="Grigoriev I."/>
        </authorList>
    </citation>
    <scope>NUCLEOTIDE SEQUENCE</scope>
    <source>
        <strain evidence="8">CBS 122367</strain>
    </source>
</reference>
<dbReference type="GO" id="GO:0005506">
    <property type="term" value="F:iron ion binding"/>
    <property type="evidence" value="ECO:0007669"/>
    <property type="project" value="InterPro"/>
</dbReference>
<evidence type="ECO:0000256" key="6">
    <source>
        <dbReference type="ARBA" id="ARBA00023004"/>
    </source>
</evidence>
<dbReference type="InterPro" id="IPR002403">
    <property type="entry name" value="Cyt_P450_E_grp-IV"/>
</dbReference>
<evidence type="ECO:0000256" key="7">
    <source>
        <dbReference type="PIRSR" id="PIRSR602403-1"/>
    </source>
</evidence>
<dbReference type="EMBL" id="MU005617">
    <property type="protein sequence ID" value="KAF2677876.1"/>
    <property type="molecule type" value="Genomic_DNA"/>
</dbReference>
<dbReference type="InterPro" id="IPR036396">
    <property type="entry name" value="Cyt_P450_sf"/>
</dbReference>
<keyword evidence="7" id="KW-0349">Heme</keyword>
<evidence type="ECO:0000313" key="9">
    <source>
        <dbReference type="Proteomes" id="UP000799291"/>
    </source>
</evidence>
<evidence type="ECO:0000256" key="5">
    <source>
        <dbReference type="ARBA" id="ARBA00023002"/>
    </source>
</evidence>
<evidence type="ECO:0000256" key="1">
    <source>
        <dbReference type="ARBA" id="ARBA00001971"/>
    </source>
</evidence>
<evidence type="ECO:0000256" key="4">
    <source>
        <dbReference type="ARBA" id="ARBA00022723"/>
    </source>
</evidence>
<name>A0A6G1II20_9PLEO</name>
<dbReference type="AlphaFoldDB" id="A0A6G1II20"/>
<proteinExistence type="inferred from homology"/>
<evidence type="ECO:0000313" key="8">
    <source>
        <dbReference type="EMBL" id="KAF2677876.1"/>
    </source>
</evidence>
<dbReference type="InterPro" id="IPR001128">
    <property type="entry name" value="Cyt_P450"/>
</dbReference>
<dbReference type="PANTHER" id="PTHR46206:SF9">
    <property type="entry name" value="CYTOCHROME P450"/>
    <property type="match status" value="1"/>
</dbReference>
<protein>
    <submittedName>
        <fullName evidence="8">Cytochrome P450</fullName>
    </submittedName>
</protein>
<keyword evidence="5" id="KW-0560">Oxidoreductase</keyword>
<dbReference type="GO" id="GO:0004497">
    <property type="term" value="F:monooxygenase activity"/>
    <property type="evidence" value="ECO:0007669"/>
    <property type="project" value="InterPro"/>
</dbReference>
<dbReference type="CDD" id="cd11041">
    <property type="entry name" value="CYP503A1-like"/>
    <property type="match status" value="1"/>
</dbReference>
<accession>A0A6G1II20</accession>
<dbReference type="GO" id="GO:0020037">
    <property type="term" value="F:heme binding"/>
    <property type="evidence" value="ECO:0007669"/>
    <property type="project" value="InterPro"/>
</dbReference>
<dbReference type="GO" id="GO:0016705">
    <property type="term" value="F:oxidoreductase activity, acting on paired donors, with incorporation or reduction of molecular oxygen"/>
    <property type="evidence" value="ECO:0007669"/>
    <property type="project" value="InterPro"/>
</dbReference>
<keyword evidence="4 7" id="KW-0479">Metal-binding</keyword>
<dbReference type="PRINTS" id="PR00465">
    <property type="entry name" value="EP450IV"/>
</dbReference>
<dbReference type="PANTHER" id="PTHR46206">
    <property type="entry name" value="CYTOCHROME P450"/>
    <property type="match status" value="1"/>
</dbReference>
<dbReference type="SUPFAM" id="SSF48264">
    <property type="entry name" value="Cytochrome P450"/>
    <property type="match status" value="1"/>
</dbReference>
<evidence type="ECO:0000256" key="3">
    <source>
        <dbReference type="ARBA" id="ARBA00010617"/>
    </source>
</evidence>
<gene>
    <name evidence="8" type="ORF">K458DRAFT_446745</name>
</gene>
<dbReference type="Pfam" id="PF00067">
    <property type="entry name" value="p450"/>
    <property type="match status" value="1"/>
</dbReference>
<comment type="similarity">
    <text evidence="3">Belongs to the cytochrome P450 family.</text>
</comment>
<keyword evidence="9" id="KW-1185">Reference proteome</keyword>
<dbReference type="OrthoDB" id="1844152at2759"/>
<dbReference type="Proteomes" id="UP000799291">
    <property type="component" value="Unassembled WGS sequence"/>
</dbReference>
<evidence type="ECO:0000256" key="2">
    <source>
        <dbReference type="ARBA" id="ARBA00004685"/>
    </source>
</evidence>